<organism evidence="1 2">
    <name type="scientific">Oryza sativa subsp. japonica</name>
    <name type="common">Rice</name>
    <dbReference type="NCBI Taxonomy" id="39947"/>
    <lineage>
        <taxon>Eukaryota</taxon>
        <taxon>Viridiplantae</taxon>
        <taxon>Streptophyta</taxon>
        <taxon>Embryophyta</taxon>
        <taxon>Tracheophyta</taxon>
        <taxon>Spermatophyta</taxon>
        <taxon>Magnoliopsida</taxon>
        <taxon>Liliopsida</taxon>
        <taxon>Poales</taxon>
        <taxon>Poaceae</taxon>
        <taxon>BOP clade</taxon>
        <taxon>Oryzoideae</taxon>
        <taxon>Oryzeae</taxon>
        <taxon>Oryzinae</taxon>
        <taxon>Oryza</taxon>
        <taxon>Oryza sativa</taxon>
    </lineage>
</organism>
<gene>
    <name evidence="1" type="primary">P0012H03.19</name>
</gene>
<reference evidence="2" key="2">
    <citation type="journal article" date="2008" name="Nucleic Acids Res.">
        <title>The rice annotation project database (RAP-DB): 2008 update.</title>
        <authorList>
            <consortium name="The rice annotation project (RAP)"/>
        </authorList>
    </citation>
    <scope>GENOME REANNOTATION</scope>
    <source>
        <strain evidence="2">cv. Nipponbare</strain>
    </source>
</reference>
<accession>Q654L5</accession>
<proteinExistence type="predicted"/>
<dbReference type="EMBL" id="AP004684">
    <property type="protein sequence ID" value="BAD45752.1"/>
    <property type="molecule type" value="Genomic_DNA"/>
</dbReference>
<dbReference type="AlphaFoldDB" id="Q654L5"/>
<evidence type="ECO:0000313" key="1">
    <source>
        <dbReference type="EMBL" id="BAD45752.1"/>
    </source>
</evidence>
<evidence type="ECO:0000313" key="2">
    <source>
        <dbReference type="Proteomes" id="UP000000763"/>
    </source>
</evidence>
<dbReference type="Proteomes" id="UP000000763">
    <property type="component" value="Chromosome 6"/>
</dbReference>
<sequence>MSWLSQAERRHLAGALVVPVAAPAFTVEPPAAIFCQPTGRQQAPIAGQNRSSSHS</sequence>
<reference evidence="2" key="1">
    <citation type="journal article" date="2005" name="Nature">
        <title>The map-based sequence of the rice genome.</title>
        <authorList>
            <consortium name="International rice genome sequencing project (IRGSP)"/>
            <person name="Matsumoto T."/>
            <person name="Wu J."/>
            <person name="Kanamori H."/>
            <person name="Katayose Y."/>
            <person name="Fujisawa M."/>
            <person name="Namiki N."/>
            <person name="Mizuno H."/>
            <person name="Yamamoto K."/>
            <person name="Antonio B.A."/>
            <person name="Baba T."/>
            <person name="Sakata K."/>
            <person name="Nagamura Y."/>
            <person name="Aoki H."/>
            <person name="Arikawa K."/>
            <person name="Arita K."/>
            <person name="Bito T."/>
            <person name="Chiden Y."/>
            <person name="Fujitsuka N."/>
            <person name="Fukunaka R."/>
            <person name="Hamada M."/>
            <person name="Harada C."/>
            <person name="Hayashi A."/>
            <person name="Hijishita S."/>
            <person name="Honda M."/>
            <person name="Hosokawa S."/>
            <person name="Ichikawa Y."/>
            <person name="Idonuma A."/>
            <person name="Iijima M."/>
            <person name="Ikeda M."/>
            <person name="Ikeno M."/>
            <person name="Ito K."/>
            <person name="Ito S."/>
            <person name="Ito T."/>
            <person name="Ito Y."/>
            <person name="Ito Y."/>
            <person name="Iwabuchi A."/>
            <person name="Kamiya K."/>
            <person name="Karasawa W."/>
            <person name="Kurita K."/>
            <person name="Katagiri S."/>
            <person name="Kikuta A."/>
            <person name="Kobayashi H."/>
            <person name="Kobayashi N."/>
            <person name="Machita K."/>
            <person name="Maehara T."/>
            <person name="Masukawa M."/>
            <person name="Mizubayashi T."/>
            <person name="Mukai Y."/>
            <person name="Nagasaki H."/>
            <person name="Nagata Y."/>
            <person name="Naito S."/>
            <person name="Nakashima M."/>
            <person name="Nakama Y."/>
            <person name="Nakamichi Y."/>
            <person name="Nakamura M."/>
            <person name="Meguro A."/>
            <person name="Negishi M."/>
            <person name="Ohta I."/>
            <person name="Ohta T."/>
            <person name="Okamoto M."/>
            <person name="Ono N."/>
            <person name="Saji S."/>
            <person name="Sakaguchi M."/>
            <person name="Sakai K."/>
            <person name="Shibata M."/>
            <person name="Shimokawa T."/>
            <person name="Song J."/>
            <person name="Takazaki Y."/>
            <person name="Terasawa K."/>
            <person name="Tsugane M."/>
            <person name="Tsuji K."/>
            <person name="Ueda S."/>
            <person name="Waki K."/>
            <person name="Yamagata H."/>
            <person name="Yamamoto M."/>
            <person name="Yamamoto S."/>
            <person name="Yamane H."/>
            <person name="Yoshiki S."/>
            <person name="Yoshihara R."/>
            <person name="Yukawa K."/>
            <person name="Zhong H."/>
            <person name="Yano M."/>
            <person name="Yuan Q."/>
            <person name="Ouyang S."/>
            <person name="Liu J."/>
            <person name="Jones K.M."/>
            <person name="Gansberger K."/>
            <person name="Moffat K."/>
            <person name="Hill J."/>
            <person name="Bera J."/>
            <person name="Fadrosh D."/>
            <person name="Jin S."/>
            <person name="Johri S."/>
            <person name="Kim M."/>
            <person name="Overton L."/>
            <person name="Reardon M."/>
            <person name="Tsitrin T."/>
            <person name="Vuong H."/>
            <person name="Weaver B."/>
            <person name="Ciecko A."/>
            <person name="Tallon L."/>
            <person name="Jackson J."/>
            <person name="Pai G."/>
            <person name="Aken S.V."/>
            <person name="Utterback T."/>
            <person name="Reidmuller S."/>
            <person name="Feldblyum T."/>
            <person name="Hsiao J."/>
            <person name="Zismann V."/>
            <person name="Iobst S."/>
            <person name="de Vazeille A.R."/>
            <person name="Buell C.R."/>
            <person name="Ying K."/>
            <person name="Li Y."/>
            <person name="Lu T."/>
            <person name="Huang Y."/>
            <person name="Zhao Q."/>
            <person name="Feng Q."/>
            <person name="Zhang L."/>
            <person name="Zhu J."/>
            <person name="Weng Q."/>
            <person name="Mu J."/>
            <person name="Lu Y."/>
            <person name="Fan D."/>
            <person name="Liu Y."/>
            <person name="Guan J."/>
            <person name="Zhang Y."/>
            <person name="Yu S."/>
            <person name="Liu X."/>
            <person name="Zhang Y."/>
            <person name="Hong G."/>
            <person name="Han B."/>
            <person name="Choisne N."/>
            <person name="Demange N."/>
            <person name="Orjeda G."/>
            <person name="Samain S."/>
            <person name="Cattolico L."/>
            <person name="Pelletier E."/>
            <person name="Couloux A."/>
            <person name="Segurens B."/>
            <person name="Wincker P."/>
            <person name="D'Hont A."/>
            <person name="Scarpelli C."/>
            <person name="Weissenbach J."/>
            <person name="Salanoubat M."/>
            <person name="Quetier F."/>
            <person name="Yu Y."/>
            <person name="Kim H.R."/>
            <person name="Rambo T."/>
            <person name="Currie J."/>
            <person name="Collura K."/>
            <person name="Luo M."/>
            <person name="Yang T."/>
            <person name="Ammiraju J.S.S."/>
            <person name="Engler F."/>
            <person name="Soderlund C."/>
            <person name="Wing R.A."/>
            <person name="Palmer L.E."/>
            <person name="de la Bastide M."/>
            <person name="Spiegel L."/>
            <person name="Nascimento L."/>
            <person name="Zutavern T."/>
            <person name="O'Shaughnessy A."/>
            <person name="Dike S."/>
            <person name="Dedhia N."/>
            <person name="Preston R."/>
            <person name="Balija V."/>
            <person name="McCombie W.R."/>
            <person name="Chow T."/>
            <person name="Chen H."/>
            <person name="Chung M."/>
            <person name="Chen C."/>
            <person name="Shaw J."/>
            <person name="Wu H."/>
            <person name="Hsiao K."/>
            <person name="Chao Y."/>
            <person name="Chu M."/>
            <person name="Cheng C."/>
            <person name="Hour A."/>
            <person name="Lee P."/>
            <person name="Lin S."/>
            <person name="Lin Y."/>
            <person name="Liou J."/>
            <person name="Liu S."/>
            <person name="Hsing Y."/>
            <person name="Raghuvanshi S."/>
            <person name="Mohanty A."/>
            <person name="Bharti A.K."/>
            <person name="Gaur A."/>
            <person name="Gupta V."/>
            <person name="Kumar D."/>
            <person name="Ravi V."/>
            <person name="Vij S."/>
            <person name="Kapur A."/>
            <person name="Khurana P."/>
            <person name="Khurana P."/>
            <person name="Khurana J.P."/>
            <person name="Tyagi A.K."/>
            <person name="Gaikwad K."/>
            <person name="Singh A."/>
            <person name="Dalal V."/>
            <person name="Srivastava S."/>
            <person name="Dixit A."/>
            <person name="Pal A.K."/>
            <person name="Ghazi I.A."/>
            <person name="Yadav M."/>
            <person name="Pandit A."/>
            <person name="Bhargava A."/>
            <person name="Sureshbabu K."/>
            <person name="Batra K."/>
            <person name="Sharma T.R."/>
            <person name="Mohapatra T."/>
            <person name="Singh N.K."/>
            <person name="Messing J."/>
            <person name="Nelson A.B."/>
            <person name="Fuks G."/>
            <person name="Kavchok S."/>
            <person name="Keizer G."/>
            <person name="Linton E."/>
            <person name="Llaca V."/>
            <person name="Song R."/>
            <person name="Tanyolac B."/>
            <person name="Young S."/>
            <person name="Ho-Il K."/>
            <person name="Hahn J.H."/>
            <person name="Sangsakoo G."/>
            <person name="Vanavichit A."/>
            <person name="de Mattos Luiz.A.T."/>
            <person name="Zimmer P.D."/>
            <person name="Malone G."/>
            <person name="Dellagostin O."/>
            <person name="de Oliveira A.C."/>
            <person name="Bevan M."/>
            <person name="Bancroft I."/>
            <person name="Minx P."/>
            <person name="Cordum H."/>
            <person name="Wilson R."/>
            <person name="Cheng Z."/>
            <person name="Jin W."/>
            <person name="Jiang J."/>
            <person name="Leong S.A."/>
            <person name="Iwama H."/>
            <person name="Gojobori T."/>
            <person name="Itoh T."/>
            <person name="Niimura Y."/>
            <person name="Fujii Y."/>
            <person name="Habara T."/>
            <person name="Sakai H."/>
            <person name="Sato Y."/>
            <person name="Wilson G."/>
            <person name="Kumar K."/>
            <person name="McCouch S."/>
            <person name="Juretic N."/>
            <person name="Hoen D."/>
            <person name="Wright S."/>
            <person name="Bruskiewich R."/>
            <person name="Bureau T."/>
            <person name="Miyao A."/>
            <person name="Hirochika H."/>
            <person name="Nishikawa T."/>
            <person name="Kadowaki K."/>
            <person name="Sugiura M."/>
            <person name="Burr B."/>
            <person name="Sasaki T."/>
        </authorList>
    </citation>
    <scope>NUCLEOTIDE SEQUENCE [LARGE SCALE GENOMIC DNA]</scope>
    <source>
        <strain evidence="2">cv. Nipponbare</strain>
    </source>
</reference>
<protein>
    <submittedName>
        <fullName evidence="1">Uncharacterized protein</fullName>
    </submittedName>
</protein>
<name>Q654L5_ORYSJ</name>